<comment type="caution">
    <text evidence="6">The sequence shown here is derived from an EMBL/GenBank/DDBJ whole genome shotgun (WGS) entry which is preliminary data.</text>
</comment>
<evidence type="ECO:0000313" key="6">
    <source>
        <dbReference type="EMBL" id="KAK7074140.1"/>
    </source>
</evidence>
<keyword evidence="3" id="KW-0436">Ligase</keyword>
<organism evidence="6 7">
    <name type="scientific">Halocaridina rubra</name>
    <name type="common">Hawaiian red shrimp</name>
    <dbReference type="NCBI Taxonomy" id="373956"/>
    <lineage>
        <taxon>Eukaryota</taxon>
        <taxon>Metazoa</taxon>
        <taxon>Ecdysozoa</taxon>
        <taxon>Arthropoda</taxon>
        <taxon>Crustacea</taxon>
        <taxon>Multicrustacea</taxon>
        <taxon>Malacostraca</taxon>
        <taxon>Eumalacostraca</taxon>
        <taxon>Eucarida</taxon>
        <taxon>Decapoda</taxon>
        <taxon>Pleocyemata</taxon>
        <taxon>Caridea</taxon>
        <taxon>Atyoidea</taxon>
        <taxon>Atyidae</taxon>
        <taxon>Halocaridina</taxon>
    </lineage>
</organism>
<keyword evidence="7" id="KW-1185">Reference proteome</keyword>
<comment type="subcellular location">
    <subcellularLocation>
        <location evidence="1">Peroxisome</location>
    </subcellularLocation>
</comment>
<keyword evidence="4" id="KW-0576">Peroxisome</keyword>
<evidence type="ECO:0000256" key="2">
    <source>
        <dbReference type="ARBA" id="ARBA00006432"/>
    </source>
</evidence>
<gene>
    <name evidence="6" type="ORF">SK128_027302</name>
</gene>
<dbReference type="EMBL" id="JAXCGZ010011784">
    <property type="protein sequence ID" value="KAK7074140.1"/>
    <property type="molecule type" value="Genomic_DNA"/>
</dbReference>
<comment type="similarity">
    <text evidence="2">Belongs to the ATP-dependent AMP-binding enzyme family.</text>
</comment>
<evidence type="ECO:0000256" key="1">
    <source>
        <dbReference type="ARBA" id="ARBA00004275"/>
    </source>
</evidence>
<evidence type="ECO:0000256" key="3">
    <source>
        <dbReference type="ARBA" id="ARBA00022598"/>
    </source>
</evidence>
<evidence type="ECO:0000256" key="4">
    <source>
        <dbReference type="ARBA" id="ARBA00023140"/>
    </source>
</evidence>
<dbReference type="Proteomes" id="UP001381693">
    <property type="component" value="Unassembled WGS sequence"/>
</dbReference>
<reference evidence="6 7" key="1">
    <citation type="submission" date="2023-11" db="EMBL/GenBank/DDBJ databases">
        <title>Halocaridina rubra genome assembly.</title>
        <authorList>
            <person name="Smith C."/>
        </authorList>
    </citation>
    <scope>NUCLEOTIDE SEQUENCE [LARGE SCALE GENOMIC DNA]</scope>
    <source>
        <strain evidence="6">EP-1</strain>
        <tissue evidence="6">Whole</tissue>
    </source>
</reference>
<dbReference type="PANTHER" id="PTHR24096">
    <property type="entry name" value="LONG-CHAIN-FATTY-ACID--COA LIGASE"/>
    <property type="match status" value="1"/>
</dbReference>
<dbReference type="PROSITE" id="PS00455">
    <property type="entry name" value="AMP_BINDING"/>
    <property type="match status" value="1"/>
</dbReference>
<dbReference type="PANTHER" id="PTHR24096:SF149">
    <property type="entry name" value="AMP-BINDING DOMAIN-CONTAINING PROTEIN-RELATED"/>
    <property type="match status" value="1"/>
</dbReference>
<dbReference type="GO" id="GO:0005777">
    <property type="term" value="C:peroxisome"/>
    <property type="evidence" value="ECO:0007669"/>
    <property type="project" value="UniProtKB-SubCell"/>
</dbReference>
<dbReference type="Gene3D" id="3.40.50.12780">
    <property type="entry name" value="N-terminal domain of ligase-like"/>
    <property type="match status" value="1"/>
</dbReference>
<protein>
    <recommendedName>
        <fullName evidence="5">AMP-dependent synthetase/ligase domain-containing protein</fullName>
    </recommendedName>
</protein>
<proteinExistence type="inferred from homology"/>
<dbReference type="InterPro" id="IPR000873">
    <property type="entry name" value="AMP-dep_synth/lig_dom"/>
</dbReference>
<dbReference type="InterPro" id="IPR020845">
    <property type="entry name" value="AMP-binding_CS"/>
</dbReference>
<evidence type="ECO:0000313" key="7">
    <source>
        <dbReference type="Proteomes" id="UP001381693"/>
    </source>
</evidence>
<name>A0AAN9A6I9_HALRR</name>
<dbReference type="GO" id="GO:0016405">
    <property type="term" value="F:CoA-ligase activity"/>
    <property type="evidence" value="ECO:0007669"/>
    <property type="project" value="TreeGrafter"/>
</dbReference>
<feature type="domain" description="AMP-dependent synthetase/ligase" evidence="5">
    <location>
        <begin position="42"/>
        <end position="290"/>
    </location>
</feature>
<evidence type="ECO:0000259" key="5">
    <source>
        <dbReference type="Pfam" id="PF00501"/>
    </source>
</evidence>
<accession>A0AAN9A6I9</accession>
<dbReference type="SUPFAM" id="SSF56801">
    <property type="entry name" value="Acetyl-CoA synthetase-like"/>
    <property type="match status" value="1"/>
</dbReference>
<sequence>MSDSNSIIQDMNGGRVLKYEGTLPLPSLPDRNYASLMLEIFAQHGRKIAVVDTVTGETFSYEDLRRVALSTQRGLINAGVRKGDAVIILTETYSCYHAALLGVMLSGVVAVSCRADLMKEDLVHRIRVTRAKWVITAECAERNVEAAFRELGSDHLKKMWVIGKASGKDLFFGEAKNSDKPMAVDNNFDAATTCALIYFSSGTTGLPKGVKLSHKNLTAYYYMYRYLEDIEEIPERSFCGIVTLIPFCPVSTYGYTICMKAFSKGHKVVILENFIPGEYLRAIEKYKAAVGCKSIYTLAYDLMLQLNSLPALRHSPIFVERSDTEALNFPLPGATKAFKKAWVYETLAGFNLKGNFWKTKIETNDK</sequence>
<dbReference type="AlphaFoldDB" id="A0AAN9A6I9"/>
<dbReference type="Pfam" id="PF00501">
    <property type="entry name" value="AMP-binding"/>
    <property type="match status" value="1"/>
</dbReference>
<dbReference type="InterPro" id="IPR042099">
    <property type="entry name" value="ANL_N_sf"/>
</dbReference>